<dbReference type="GO" id="GO:0015628">
    <property type="term" value="P:protein secretion by the type II secretion system"/>
    <property type="evidence" value="ECO:0007669"/>
    <property type="project" value="InterPro"/>
</dbReference>
<evidence type="ECO:0000313" key="4">
    <source>
        <dbReference type="Proteomes" id="UP000240530"/>
    </source>
</evidence>
<feature type="transmembrane region" description="Helical" evidence="2">
    <location>
        <begin position="20"/>
        <end position="39"/>
    </location>
</feature>
<dbReference type="Proteomes" id="UP000240530">
    <property type="component" value="Unassembled WGS sequence"/>
</dbReference>
<dbReference type="PRINTS" id="PR00813">
    <property type="entry name" value="BCTERIALGSPG"/>
</dbReference>
<comment type="caution">
    <text evidence="3">The sequence shown here is derived from an EMBL/GenBank/DDBJ whole genome shotgun (WGS) entry which is preliminary data.</text>
</comment>
<dbReference type="SUPFAM" id="SSF54523">
    <property type="entry name" value="Pili subunits"/>
    <property type="match status" value="1"/>
</dbReference>
<keyword evidence="2" id="KW-0812">Transmembrane</keyword>
<dbReference type="Pfam" id="PF07963">
    <property type="entry name" value="N_methyl"/>
    <property type="match status" value="1"/>
</dbReference>
<dbReference type="InterPro" id="IPR000983">
    <property type="entry name" value="Bac_GSPG_pilin"/>
</dbReference>
<name>A0A2T3KQP0_PHOLD</name>
<dbReference type="PROSITE" id="PS00409">
    <property type="entry name" value="PROKAR_NTER_METHYL"/>
    <property type="match status" value="1"/>
</dbReference>
<keyword evidence="2" id="KW-1133">Transmembrane helix</keyword>
<sequence length="199" mass="22673">MHIVGNNRMRQMNKNKGFTLIELIVVIVILGIIGVVASLKTMELPSDARVAVMKSSRAAIQSAFDLFHAKQEMVNVNITTEDHEGNVQHFLTINGVKILINKNDGYPLFRVLPRERFLKEFKALVNMDVELYSYDDKYKTNSKFILFPNNYSGFHIFFRGQQPTKGNTNFRKCYVEYIAAKQFVGAPDISEVKVATSEC</sequence>
<dbReference type="Gene3D" id="3.30.700.10">
    <property type="entry name" value="Glycoprotein, Type 4 Pilin"/>
    <property type="match status" value="1"/>
</dbReference>
<dbReference type="NCBIfam" id="TIGR02532">
    <property type="entry name" value="IV_pilin_GFxxxE"/>
    <property type="match status" value="1"/>
</dbReference>
<dbReference type="EMBL" id="PYNS01000029">
    <property type="protein sequence ID" value="PSV08529.1"/>
    <property type="molecule type" value="Genomic_DNA"/>
</dbReference>
<evidence type="ECO:0000256" key="1">
    <source>
        <dbReference type="ARBA" id="ARBA00022481"/>
    </source>
</evidence>
<proteinExistence type="predicted"/>
<dbReference type="AlphaFoldDB" id="A0A2T3KQP0"/>
<accession>A0A2T3KQP0</accession>
<evidence type="ECO:0000313" key="3">
    <source>
        <dbReference type="EMBL" id="PSV08529.1"/>
    </source>
</evidence>
<keyword evidence="1" id="KW-0488">Methylation</keyword>
<reference evidence="3 4" key="1">
    <citation type="submission" date="2018-03" db="EMBL/GenBank/DDBJ databases">
        <title>Whole genome sequencing of Histamine producing bacteria.</title>
        <authorList>
            <person name="Butler K."/>
        </authorList>
    </citation>
    <scope>NUCLEOTIDE SEQUENCE [LARGE SCALE GENOMIC DNA]</scope>
    <source>
        <strain evidence="3 4">Res.4.1</strain>
    </source>
</reference>
<dbReference type="InterPro" id="IPR045584">
    <property type="entry name" value="Pilin-like"/>
</dbReference>
<evidence type="ECO:0008006" key="5">
    <source>
        <dbReference type="Google" id="ProtNLM"/>
    </source>
</evidence>
<dbReference type="GO" id="GO:0015627">
    <property type="term" value="C:type II protein secretion system complex"/>
    <property type="evidence" value="ECO:0007669"/>
    <property type="project" value="InterPro"/>
</dbReference>
<keyword evidence="2" id="KW-0472">Membrane</keyword>
<protein>
    <recommendedName>
        <fullName evidence="5">Prepilin-type N-terminal cleavage/methylation domain-containing protein</fullName>
    </recommendedName>
</protein>
<gene>
    <name evidence="3" type="ORF">C0W93_18740</name>
</gene>
<organism evidence="3 4">
    <name type="scientific">Photobacterium leiognathi subsp. mandapamensis</name>
    <name type="common">Photobacterium mandapamensis</name>
    <dbReference type="NCBI Taxonomy" id="48408"/>
    <lineage>
        <taxon>Bacteria</taxon>
        <taxon>Pseudomonadati</taxon>
        <taxon>Pseudomonadota</taxon>
        <taxon>Gammaproteobacteria</taxon>
        <taxon>Vibrionales</taxon>
        <taxon>Vibrionaceae</taxon>
        <taxon>Photobacterium</taxon>
    </lineage>
</organism>
<dbReference type="InterPro" id="IPR012902">
    <property type="entry name" value="N_methyl_site"/>
</dbReference>
<evidence type="ECO:0000256" key="2">
    <source>
        <dbReference type="SAM" id="Phobius"/>
    </source>
</evidence>